<keyword evidence="4" id="KW-1185">Reference proteome</keyword>
<evidence type="ECO:0000256" key="2">
    <source>
        <dbReference type="SAM" id="Phobius"/>
    </source>
</evidence>
<evidence type="ECO:0000256" key="1">
    <source>
        <dbReference type="SAM" id="MobiDB-lite"/>
    </source>
</evidence>
<evidence type="ECO:0000313" key="4">
    <source>
        <dbReference type="Proteomes" id="UP000595046"/>
    </source>
</evidence>
<sequence>MVLVLLISVGAAPGTHAHPLGDFSLNHHDGLRLSSGHIEDTAVVDSAEIPTAQDREKTDTDNDGDVSRSEATNRARQRCSRLAEASRVTVNSRRKEWRVRASRLTYGKGTAGLPIARLTCRLRTDADLSRAAAITFASGADRRRTGWKEITATGGNRVRLTASSAPERSASAGLRRYPSGAADEPPNQTTASLRTRPGDDRPSTGTDDAAPGAGPSAAAGTSLFPSLERELTALTTSRDLTLPVGLLGVMLTVLLGAGHAALPGHAKLAVAACLARRTGGVRAALTVGVTVTATHTTGVLIVGLALTLSGSLLGDQLLGWLGTISGLLIATIGAWLVITAVRALNTGRPPTSWQHRHHHHHRSHDHAHEYSHSHSHEHPRARDEEHRTDLRLPSLLGVGLAGGLVPSPSALVVLLGAVSLSRTFFGVLLVLGYGLGMAATLTAAGLLLSGGGNRLTTLAERRLPAWSRYTRFGTLLTALAVLTVGLALTLRSLPPL</sequence>
<evidence type="ECO:0000313" key="3">
    <source>
        <dbReference type="EMBL" id="QPP10983.1"/>
    </source>
</evidence>
<keyword evidence="2" id="KW-1133">Transmembrane helix</keyword>
<feature type="compositionally biased region" description="Basic and acidic residues" evidence="1">
    <location>
        <begin position="53"/>
        <end position="73"/>
    </location>
</feature>
<feature type="transmembrane region" description="Helical" evidence="2">
    <location>
        <begin position="318"/>
        <end position="338"/>
    </location>
</feature>
<feature type="region of interest" description="Disordered" evidence="1">
    <location>
        <begin position="158"/>
        <end position="221"/>
    </location>
</feature>
<dbReference type="AlphaFoldDB" id="A0A7T1TDJ6"/>
<dbReference type="InterPro" id="IPR051224">
    <property type="entry name" value="NiCoT_RcnA"/>
</dbReference>
<feature type="transmembrane region" description="Helical" evidence="2">
    <location>
        <begin position="283"/>
        <end position="306"/>
    </location>
</feature>
<name>A0A7T1TDJ6_9ACTN</name>
<feature type="transmembrane region" description="Helical" evidence="2">
    <location>
        <begin position="240"/>
        <end position="262"/>
    </location>
</feature>
<keyword evidence="2" id="KW-0472">Membrane</keyword>
<dbReference type="PANTHER" id="PTHR40659:SF1">
    <property type="entry name" value="NICKEL_COBALT EFFLUX SYSTEM RCNA"/>
    <property type="match status" value="1"/>
</dbReference>
<dbReference type="Proteomes" id="UP000595046">
    <property type="component" value="Chromosome"/>
</dbReference>
<feature type="compositionally biased region" description="Basic residues" evidence="1">
    <location>
        <begin position="354"/>
        <end position="365"/>
    </location>
</feature>
<dbReference type="GO" id="GO:0015099">
    <property type="term" value="F:nickel cation transmembrane transporter activity"/>
    <property type="evidence" value="ECO:0007669"/>
    <property type="project" value="TreeGrafter"/>
</dbReference>
<feature type="transmembrane region" description="Helical" evidence="2">
    <location>
        <begin position="395"/>
        <end position="418"/>
    </location>
</feature>
<feature type="compositionally biased region" description="Low complexity" evidence="1">
    <location>
        <begin position="203"/>
        <end position="221"/>
    </location>
</feature>
<feature type="compositionally biased region" description="Basic and acidic residues" evidence="1">
    <location>
        <begin position="366"/>
        <end position="386"/>
    </location>
</feature>
<dbReference type="GO" id="GO:0010045">
    <property type="term" value="P:response to nickel cation"/>
    <property type="evidence" value="ECO:0007669"/>
    <property type="project" value="TreeGrafter"/>
</dbReference>
<dbReference type="KEGG" id="sbat:G4Z16_25325"/>
<dbReference type="EMBL" id="CP048882">
    <property type="protein sequence ID" value="QPP10983.1"/>
    <property type="molecule type" value="Genomic_DNA"/>
</dbReference>
<keyword evidence="2" id="KW-0812">Transmembrane</keyword>
<dbReference type="GO" id="GO:0032025">
    <property type="term" value="P:response to cobalt ion"/>
    <property type="evidence" value="ECO:0007669"/>
    <property type="project" value="TreeGrafter"/>
</dbReference>
<feature type="region of interest" description="Disordered" evidence="1">
    <location>
        <begin position="349"/>
        <end position="386"/>
    </location>
</feature>
<dbReference type="PANTHER" id="PTHR40659">
    <property type="entry name" value="NICKEL/COBALT EFFLUX SYSTEM RCNA"/>
    <property type="match status" value="1"/>
</dbReference>
<gene>
    <name evidence="3" type="ORF">G4Z16_25325</name>
</gene>
<accession>A0A7T1TDJ6</accession>
<reference evidence="4" key="1">
    <citation type="submission" date="2020-02" db="EMBL/GenBank/DDBJ databases">
        <title>Streptomyces sp. ASO4wet.</title>
        <authorList>
            <person name="Risdian C."/>
            <person name="Landwehr W."/>
            <person name="Schupp P."/>
            <person name="Wink J."/>
        </authorList>
    </citation>
    <scope>NUCLEOTIDE SEQUENCE [LARGE SCALE GENOMIC DNA]</scope>
    <source>
        <strain evidence="4">ASO4wet</strain>
    </source>
</reference>
<organism evidence="3 4">
    <name type="scientific">Streptomyces bathyalis</name>
    <dbReference type="NCBI Taxonomy" id="2710756"/>
    <lineage>
        <taxon>Bacteria</taxon>
        <taxon>Bacillati</taxon>
        <taxon>Actinomycetota</taxon>
        <taxon>Actinomycetes</taxon>
        <taxon>Kitasatosporales</taxon>
        <taxon>Streptomycetaceae</taxon>
        <taxon>Streptomyces</taxon>
    </lineage>
</organism>
<protein>
    <submittedName>
        <fullName evidence="3">Nickel transporter</fullName>
    </submittedName>
</protein>
<proteinExistence type="predicted"/>
<dbReference type="GO" id="GO:0005886">
    <property type="term" value="C:plasma membrane"/>
    <property type="evidence" value="ECO:0007669"/>
    <property type="project" value="UniProtKB-SubCell"/>
</dbReference>
<feature type="transmembrane region" description="Helical" evidence="2">
    <location>
        <begin position="424"/>
        <end position="448"/>
    </location>
</feature>
<feature type="region of interest" description="Disordered" evidence="1">
    <location>
        <begin position="42"/>
        <end position="78"/>
    </location>
</feature>
<feature type="transmembrane region" description="Helical" evidence="2">
    <location>
        <begin position="469"/>
        <end position="490"/>
    </location>
</feature>
<dbReference type="GO" id="GO:0046583">
    <property type="term" value="F:monoatomic cation efflux transmembrane transporter activity"/>
    <property type="evidence" value="ECO:0007669"/>
    <property type="project" value="TreeGrafter"/>
</dbReference>
<dbReference type="GO" id="GO:0006824">
    <property type="term" value="P:cobalt ion transport"/>
    <property type="evidence" value="ECO:0007669"/>
    <property type="project" value="UniProtKB-KW"/>
</dbReference>